<dbReference type="InterPro" id="IPR036412">
    <property type="entry name" value="HAD-like_sf"/>
</dbReference>
<keyword evidence="2" id="KW-1185">Reference proteome</keyword>
<dbReference type="PANTHER" id="PTHR47108:SF1">
    <property type="entry name" value="5-AMINO-6-(5-PHOSPHO-D-RIBITYLAMINO)URACIL PHOSPHATASE, CHLOROPLASTIC"/>
    <property type="match status" value="1"/>
</dbReference>
<dbReference type="InterPro" id="IPR006439">
    <property type="entry name" value="HAD-SF_hydro_IA"/>
</dbReference>
<gene>
    <name evidence="1" type="primary">pgmB</name>
    <name evidence="1" type="ORF">MAMT_01055</name>
</gene>
<protein>
    <submittedName>
        <fullName evidence="1">Partial beta-phosphoglucomutase</fullName>
        <ecNumber evidence="1">5.4.2.6</ecNumber>
    </submittedName>
</protein>
<dbReference type="EC" id="5.4.2.6" evidence="1"/>
<sequence length="204" mass="22930">MERDEISPRATRWAVLFDWDGVLVDSSRQHEESWHRLAREEGRSLFPGFFLQTFGMKNEWIIPQILHWTKDSEEISRLSLRKEVHFREIVAETGLTLCSGTWEWGQWLAGRAVPTAIASSSQRANIDLVLEKLALRAMFPTIVAAEDVSRGKPDPEVFLTAADRLGVPPHRCVVFEDAPAGVEAGKRAGMKVVALTTTRPPEAL</sequence>
<proteinExistence type="predicted"/>
<dbReference type="SFLD" id="SFLDS00003">
    <property type="entry name" value="Haloacid_Dehalogenase"/>
    <property type="match status" value="1"/>
</dbReference>
<name>A0A5E6MEG4_9BACT</name>
<dbReference type="PRINTS" id="PR00413">
    <property type="entry name" value="HADHALOGNASE"/>
</dbReference>
<dbReference type="PANTHER" id="PTHR47108">
    <property type="entry name" value="5-AMINO-6-(5-PHOSPHO-D-RIBITYLAMINO)URACIL PHOSPHATASE, CHLOROPLASTIC"/>
    <property type="match status" value="1"/>
</dbReference>
<dbReference type="GO" id="GO:0008801">
    <property type="term" value="F:beta-phosphoglucomutase activity"/>
    <property type="evidence" value="ECO:0007669"/>
    <property type="project" value="UniProtKB-EC"/>
</dbReference>
<reference evidence="1 2" key="1">
    <citation type="submission" date="2019-09" db="EMBL/GenBank/DDBJ databases">
        <authorList>
            <person name="Cremers G."/>
        </authorList>
    </citation>
    <scope>NUCLEOTIDE SEQUENCE [LARGE SCALE GENOMIC DNA]</scope>
    <source>
        <strain evidence="1">4A</strain>
    </source>
</reference>
<evidence type="ECO:0000313" key="1">
    <source>
        <dbReference type="EMBL" id="VVM06213.1"/>
    </source>
</evidence>
<dbReference type="NCBIfam" id="TIGR01509">
    <property type="entry name" value="HAD-SF-IA-v3"/>
    <property type="match status" value="1"/>
</dbReference>
<dbReference type="SFLD" id="SFLDG01135">
    <property type="entry name" value="C1.5.6:_HAD__Beta-PGM__Phospha"/>
    <property type="match status" value="1"/>
</dbReference>
<dbReference type="SUPFAM" id="SSF56784">
    <property type="entry name" value="HAD-like"/>
    <property type="match status" value="1"/>
</dbReference>
<dbReference type="SFLD" id="SFLDG01129">
    <property type="entry name" value="C1.5:_HAD__Beta-PGM__Phosphata"/>
    <property type="match status" value="1"/>
</dbReference>
<evidence type="ECO:0000313" key="2">
    <source>
        <dbReference type="Proteomes" id="UP000334923"/>
    </source>
</evidence>
<dbReference type="EMBL" id="CABFVA020000060">
    <property type="protein sequence ID" value="VVM06213.1"/>
    <property type="molecule type" value="Genomic_DNA"/>
</dbReference>
<dbReference type="InterPro" id="IPR023198">
    <property type="entry name" value="PGP-like_dom2"/>
</dbReference>
<dbReference type="CDD" id="cd07505">
    <property type="entry name" value="HAD_BPGM-like"/>
    <property type="match status" value="1"/>
</dbReference>
<accession>A0A5E6MEG4</accession>
<keyword evidence="1" id="KW-0413">Isomerase</keyword>
<dbReference type="InterPro" id="IPR023214">
    <property type="entry name" value="HAD_sf"/>
</dbReference>
<dbReference type="RefSeq" id="WP_142659934.1">
    <property type="nucleotide sequence ID" value="NZ_CABFVA020000060.1"/>
</dbReference>
<dbReference type="AlphaFoldDB" id="A0A5E6MEG4"/>
<feature type="non-terminal residue" evidence="1">
    <location>
        <position position="204"/>
    </location>
</feature>
<organism evidence="1 2">
    <name type="scientific">Methylacidimicrobium tartarophylax</name>
    <dbReference type="NCBI Taxonomy" id="1041768"/>
    <lineage>
        <taxon>Bacteria</taxon>
        <taxon>Pseudomonadati</taxon>
        <taxon>Verrucomicrobiota</taxon>
        <taxon>Methylacidimicrobium</taxon>
    </lineage>
</organism>
<dbReference type="Gene3D" id="3.40.50.1000">
    <property type="entry name" value="HAD superfamily/HAD-like"/>
    <property type="match status" value="1"/>
</dbReference>
<dbReference type="Pfam" id="PF00702">
    <property type="entry name" value="Hydrolase"/>
    <property type="match status" value="1"/>
</dbReference>
<dbReference type="Gene3D" id="1.10.150.240">
    <property type="entry name" value="Putative phosphatase, domain 2"/>
    <property type="match status" value="1"/>
</dbReference>
<dbReference type="Proteomes" id="UP000334923">
    <property type="component" value="Unassembled WGS sequence"/>
</dbReference>
<dbReference type="OrthoDB" id="9797743at2"/>